<gene>
    <name evidence="2" type="ORF">AVEN_73812_1</name>
</gene>
<comment type="caution">
    <text evidence="2">The sequence shown here is derived from an EMBL/GenBank/DDBJ whole genome shotgun (WGS) entry which is preliminary data.</text>
</comment>
<evidence type="ECO:0000313" key="3">
    <source>
        <dbReference type="Proteomes" id="UP000499080"/>
    </source>
</evidence>
<dbReference type="AlphaFoldDB" id="A0A4Y2RJX2"/>
<evidence type="ECO:0000313" key="2">
    <source>
        <dbReference type="EMBL" id="GBN75195.1"/>
    </source>
</evidence>
<protein>
    <submittedName>
        <fullName evidence="2">Uncharacterized protein</fullName>
    </submittedName>
</protein>
<dbReference type="Proteomes" id="UP000499080">
    <property type="component" value="Unassembled WGS sequence"/>
</dbReference>
<evidence type="ECO:0000256" key="1">
    <source>
        <dbReference type="SAM" id="MobiDB-lite"/>
    </source>
</evidence>
<dbReference type="EMBL" id="BGPR01017135">
    <property type="protein sequence ID" value="GBN75195.1"/>
    <property type="molecule type" value="Genomic_DNA"/>
</dbReference>
<reference evidence="2 3" key="1">
    <citation type="journal article" date="2019" name="Sci. Rep.">
        <title>Orb-weaving spider Araneus ventricosus genome elucidates the spidroin gene catalogue.</title>
        <authorList>
            <person name="Kono N."/>
            <person name="Nakamura H."/>
            <person name="Ohtoshi R."/>
            <person name="Moran D.A.P."/>
            <person name="Shinohara A."/>
            <person name="Yoshida Y."/>
            <person name="Fujiwara M."/>
            <person name="Mori M."/>
            <person name="Tomita M."/>
            <person name="Arakawa K."/>
        </authorList>
    </citation>
    <scope>NUCLEOTIDE SEQUENCE [LARGE SCALE GENOMIC DNA]</scope>
</reference>
<dbReference type="OrthoDB" id="6485764at2759"/>
<accession>A0A4Y2RJX2</accession>
<keyword evidence="3" id="KW-1185">Reference proteome</keyword>
<organism evidence="2 3">
    <name type="scientific">Araneus ventricosus</name>
    <name type="common">Orbweaver spider</name>
    <name type="synonym">Epeira ventricosa</name>
    <dbReference type="NCBI Taxonomy" id="182803"/>
    <lineage>
        <taxon>Eukaryota</taxon>
        <taxon>Metazoa</taxon>
        <taxon>Ecdysozoa</taxon>
        <taxon>Arthropoda</taxon>
        <taxon>Chelicerata</taxon>
        <taxon>Arachnida</taxon>
        <taxon>Araneae</taxon>
        <taxon>Araneomorphae</taxon>
        <taxon>Entelegynae</taxon>
        <taxon>Araneoidea</taxon>
        <taxon>Araneidae</taxon>
        <taxon>Araneus</taxon>
    </lineage>
</organism>
<sequence length="277" mass="31986">MSYLLLGKIQTDKLESRFGQYRSMSGDQYHISIRQLYETENKLRISRELKLISHTSGSFDIDLFDNCDQDENSVEIIDDFFQDIEVSNSDIDKVADSLPVITYLAGYCSHSAHKNVKCYKCRKKLLTDKEMDVDNFKLIKSCDRGGLLYPSEFVTNIVLHIYIVTQKLISEKYELQFLKVQNQRNLVMKLVEELLMSKDMWDFSVCSCGYTFEKDGLQNFEPRSDEEDDTWAGTLSPNFHTTSVGRNSAPADLTSNRPTYTVELQWDRVLSLEPSDP</sequence>
<feature type="region of interest" description="Disordered" evidence="1">
    <location>
        <begin position="222"/>
        <end position="255"/>
    </location>
</feature>
<name>A0A4Y2RJX2_ARAVE</name>
<proteinExistence type="predicted"/>
<feature type="compositionally biased region" description="Polar residues" evidence="1">
    <location>
        <begin position="233"/>
        <end position="246"/>
    </location>
</feature>